<keyword evidence="4" id="KW-1185">Reference proteome</keyword>
<feature type="compositionally biased region" description="Low complexity" evidence="1">
    <location>
        <begin position="1"/>
        <end position="25"/>
    </location>
</feature>
<keyword evidence="2" id="KW-0812">Transmembrane</keyword>
<accession>A0A9P6QG04</accession>
<proteinExistence type="predicted"/>
<evidence type="ECO:0000313" key="3">
    <source>
        <dbReference type="EMBL" id="KAG0264675.1"/>
    </source>
</evidence>
<protein>
    <submittedName>
        <fullName evidence="3">Uncharacterized protein</fullName>
    </submittedName>
</protein>
<evidence type="ECO:0000313" key="4">
    <source>
        <dbReference type="Proteomes" id="UP000807716"/>
    </source>
</evidence>
<feature type="region of interest" description="Disordered" evidence="1">
    <location>
        <begin position="276"/>
        <end position="300"/>
    </location>
</feature>
<dbReference type="OrthoDB" id="2447542at2759"/>
<comment type="caution">
    <text evidence="3">The sequence shown here is derived from an EMBL/GenBank/DDBJ whole genome shotgun (WGS) entry which is preliminary data.</text>
</comment>
<feature type="region of interest" description="Disordered" evidence="1">
    <location>
        <begin position="1"/>
        <end position="205"/>
    </location>
</feature>
<name>A0A9P6QG04_9FUNG</name>
<evidence type="ECO:0000256" key="2">
    <source>
        <dbReference type="SAM" id="Phobius"/>
    </source>
</evidence>
<keyword evidence="2" id="KW-0472">Membrane</keyword>
<dbReference type="EMBL" id="JAAAJB010000133">
    <property type="protein sequence ID" value="KAG0264675.1"/>
    <property type="molecule type" value="Genomic_DNA"/>
</dbReference>
<feature type="compositionally biased region" description="Pro residues" evidence="1">
    <location>
        <begin position="126"/>
        <end position="139"/>
    </location>
</feature>
<feature type="compositionally biased region" description="Low complexity" evidence="1">
    <location>
        <begin position="140"/>
        <end position="161"/>
    </location>
</feature>
<feature type="compositionally biased region" description="Basic and acidic residues" evidence="1">
    <location>
        <begin position="46"/>
        <end position="57"/>
    </location>
</feature>
<feature type="compositionally biased region" description="Basic residues" evidence="1">
    <location>
        <begin position="276"/>
        <end position="285"/>
    </location>
</feature>
<dbReference type="Proteomes" id="UP000807716">
    <property type="component" value="Unassembled WGS sequence"/>
</dbReference>
<feature type="transmembrane region" description="Helical" evidence="2">
    <location>
        <begin position="214"/>
        <end position="236"/>
    </location>
</feature>
<evidence type="ECO:0000256" key="1">
    <source>
        <dbReference type="SAM" id="MobiDB-lite"/>
    </source>
</evidence>
<organism evidence="3 4">
    <name type="scientific">Actinomortierella ambigua</name>
    <dbReference type="NCBI Taxonomy" id="1343610"/>
    <lineage>
        <taxon>Eukaryota</taxon>
        <taxon>Fungi</taxon>
        <taxon>Fungi incertae sedis</taxon>
        <taxon>Mucoromycota</taxon>
        <taxon>Mortierellomycotina</taxon>
        <taxon>Mortierellomycetes</taxon>
        <taxon>Mortierellales</taxon>
        <taxon>Mortierellaceae</taxon>
        <taxon>Actinomortierella</taxon>
    </lineage>
</organism>
<feature type="compositionally biased region" description="Low complexity" evidence="1">
    <location>
        <begin position="170"/>
        <end position="194"/>
    </location>
</feature>
<reference evidence="3" key="1">
    <citation type="journal article" date="2020" name="Fungal Divers.">
        <title>Resolving the Mortierellaceae phylogeny through synthesis of multi-gene phylogenetics and phylogenomics.</title>
        <authorList>
            <person name="Vandepol N."/>
            <person name="Liber J."/>
            <person name="Desiro A."/>
            <person name="Na H."/>
            <person name="Kennedy M."/>
            <person name="Barry K."/>
            <person name="Grigoriev I.V."/>
            <person name="Miller A.N."/>
            <person name="O'Donnell K."/>
            <person name="Stajich J.E."/>
            <person name="Bonito G."/>
        </authorList>
    </citation>
    <scope>NUCLEOTIDE SEQUENCE</scope>
    <source>
        <strain evidence="3">BC1065</strain>
    </source>
</reference>
<dbReference type="AlphaFoldDB" id="A0A9P6QG04"/>
<keyword evidence="2" id="KW-1133">Transmembrane helix</keyword>
<feature type="compositionally biased region" description="Low complexity" evidence="1">
    <location>
        <begin position="69"/>
        <end position="87"/>
    </location>
</feature>
<sequence length="332" mass="35586">MSSTVSVASSAASSTVASDAAVSSSQEDLDGDPTVDAPKQPLRPRASYDHHEAHEEAPSAYDADEDFSGSEYSTSSCESCSRHYSPSRGSSAEFSDRSEHYEAPYLKQPPSSHQPRQKQPSQPTTSSPPPSPPRPPPAQYPWQAQKTSRPSSPSSSSSSSSKPQNRATAGSNNNSSSSNSKSKSKSTNGKSTNGASVGGSLPSPSQVSKTVLEFVLVGALMFTIVSAAFTFSYVVTATNHAGQKLREAIEARERSVQRALERVAGEDYVKVRRQQQRRQHHHHQYHGTATQKQTGSGGVIDDDRLSPAEWQELIHAAVYGLVSKWSGQGVAR</sequence>
<gene>
    <name evidence="3" type="ORF">DFQ27_001070</name>
</gene>